<proteinExistence type="predicted"/>
<dbReference type="WBParaSite" id="SBAD_0000068501-mRNA-1">
    <property type="protein sequence ID" value="SBAD_0000068501-mRNA-1"/>
    <property type="gene ID" value="SBAD_0000068501"/>
</dbReference>
<sequence length="314" mass="36079">MNGMALVLDCLISFLRKDELTTNETEQNWLDIVARFTQKVRTLETIDCHQVIMHVVVPFANTCPRICLRLLELLFSREQTYCKNACEQVTAHSETVFLPLMNTIYDLFVWAFQDQSEQRSELVNMVLSAVDGIQYIDNVEISPEDASSMKRKLTSLPLHIQAYLIFSMLKFCSDGNLSFPVPECLTNAYRLSRDIFDAVPCHHEIESDPNILCIIRSTLRLSAFNVDLLRHFLKNCDLDFLVNAVETDWQSLRSVLMRYFFDSLAPQNIETWKKVLSGVMLLFTSLREAAASLHDRTPQQQTKIFALELLAPVT</sequence>
<evidence type="ECO:0000313" key="3">
    <source>
        <dbReference type="WBParaSite" id="SBAD_0000068501-mRNA-1"/>
    </source>
</evidence>
<dbReference type="AlphaFoldDB" id="A0A183IAL8"/>
<evidence type="ECO:0000313" key="1">
    <source>
        <dbReference type="EMBL" id="VDO86787.1"/>
    </source>
</evidence>
<dbReference type="EMBL" id="UZAM01002733">
    <property type="protein sequence ID" value="VDO86787.1"/>
    <property type="molecule type" value="Genomic_DNA"/>
</dbReference>
<keyword evidence="2" id="KW-1185">Reference proteome</keyword>
<name>A0A183IAL8_9BILA</name>
<organism evidence="3">
    <name type="scientific">Soboliphyme baturini</name>
    <dbReference type="NCBI Taxonomy" id="241478"/>
    <lineage>
        <taxon>Eukaryota</taxon>
        <taxon>Metazoa</taxon>
        <taxon>Ecdysozoa</taxon>
        <taxon>Nematoda</taxon>
        <taxon>Enoplea</taxon>
        <taxon>Dorylaimia</taxon>
        <taxon>Dioctophymatida</taxon>
        <taxon>Dioctophymatoidea</taxon>
        <taxon>Soboliphymatidae</taxon>
        <taxon>Soboliphyme</taxon>
    </lineage>
</organism>
<accession>A0A183IAL8</accession>
<reference evidence="1 2" key="2">
    <citation type="submission" date="2018-11" db="EMBL/GenBank/DDBJ databases">
        <authorList>
            <consortium name="Pathogen Informatics"/>
        </authorList>
    </citation>
    <scope>NUCLEOTIDE SEQUENCE [LARGE SCALE GENOMIC DNA]</scope>
</reference>
<reference evidence="3" key="1">
    <citation type="submission" date="2016-06" db="UniProtKB">
        <authorList>
            <consortium name="WormBaseParasite"/>
        </authorList>
    </citation>
    <scope>IDENTIFICATION</scope>
</reference>
<dbReference type="Proteomes" id="UP000270296">
    <property type="component" value="Unassembled WGS sequence"/>
</dbReference>
<evidence type="ECO:0000313" key="2">
    <source>
        <dbReference type="Proteomes" id="UP000270296"/>
    </source>
</evidence>
<protein>
    <submittedName>
        <fullName evidence="3">Thyroid adenoma-associated protein homolog</fullName>
    </submittedName>
</protein>
<gene>
    <name evidence="1" type="ORF">SBAD_LOCUS662</name>
</gene>